<comment type="caution">
    <text evidence="2">The sequence shown here is derived from an EMBL/GenBank/DDBJ whole genome shotgun (WGS) entry which is preliminary data.</text>
</comment>
<organism evidence="2 3">
    <name type="scientific">Cyclobacterium plantarum</name>
    <dbReference type="NCBI Taxonomy" id="2716263"/>
    <lineage>
        <taxon>Bacteria</taxon>
        <taxon>Pseudomonadati</taxon>
        <taxon>Bacteroidota</taxon>
        <taxon>Cytophagia</taxon>
        <taxon>Cytophagales</taxon>
        <taxon>Cyclobacteriaceae</taxon>
        <taxon>Cyclobacterium</taxon>
    </lineage>
</organism>
<feature type="signal peptide" evidence="1">
    <location>
        <begin position="1"/>
        <end position="21"/>
    </location>
</feature>
<evidence type="ECO:0000256" key="1">
    <source>
        <dbReference type="SAM" id="SignalP"/>
    </source>
</evidence>
<dbReference type="EMBL" id="JAANYN010000004">
    <property type="protein sequence ID" value="NHE57383.1"/>
    <property type="molecule type" value="Genomic_DNA"/>
</dbReference>
<dbReference type="RefSeq" id="WP_166146864.1">
    <property type="nucleotide sequence ID" value="NZ_JAANYN010000004.1"/>
</dbReference>
<dbReference type="Proteomes" id="UP000649799">
    <property type="component" value="Unassembled WGS sequence"/>
</dbReference>
<gene>
    <name evidence="2" type="ORF">G9Q97_11230</name>
</gene>
<feature type="chain" id="PRO_5046599820" evidence="1">
    <location>
        <begin position="22"/>
        <end position="656"/>
    </location>
</feature>
<evidence type="ECO:0000313" key="2">
    <source>
        <dbReference type="EMBL" id="NHE57383.1"/>
    </source>
</evidence>
<protein>
    <submittedName>
        <fullName evidence="2">Uncharacterized protein</fullName>
    </submittedName>
</protein>
<keyword evidence="3" id="KW-1185">Reference proteome</keyword>
<keyword evidence="1" id="KW-0732">Signal</keyword>
<reference evidence="2 3" key="1">
    <citation type="submission" date="2020-03" db="EMBL/GenBank/DDBJ databases">
        <title>Cyclobacterium plantarum sp. nov., a marine bacterium isolated from a coastal-marine wetland.</title>
        <authorList>
            <person name="Sanchez-Porro C."/>
            <person name="Ventosa A."/>
            <person name="Amoozegar M."/>
        </authorList>
    </citation>
    <scope>NUCLEOTIDE SEQUENCE [LARGE SCALE GENOMIC DNA]</scope>
    <source>
        <strain evidence="2 3">GBPx2</strain>
    </source>
</reference>
<sequence length="656" mass="73440">MPEKYALTLTLTLVFHLMLYAAGNTQPCPESFITSGMPANYVEIISPEKTVKIPLNQVRVFPGGKERIYILLPDILTSLSTPIIRWNELVLKKPLNSDENWAGTIDRKSFYPTPCIPLLKDGNFSSAESNEGFTYETTNNKVSVKGNISFAQTSGIQLVIHLNIDQQDIPMPLINDLDGQIFTRDGAIPISSGEISYIPTSKVLKGSGLAEGTVLNQSFEFIIPDYRGQPGIFTVNEGDNRQDVFYIYKIDGMPEENLTINKYALKPENLVTKSFFNINPFDMDLLNLDELIPVANYHSQSILIDPKPSPTLLPLTNNAFEGNSPTFEQLVNLSLPVSLGQVPWEKNFTFSFENLPIWNIDFQEENGSGGLKKIAVRYKPPGNLDEQPAFAERLTYKQVEQINAGFMEIFKSFDETSDTVKLKTGILQLFENNNLKTEAKISDNFEPFLVSTISGFREAEKYALSSGSGDFSPSMNTEGLELLPVELILKNENEFPESRSFDFHNTAISIAYEDDSIAITASNESQGLQKSMVPNSGLFDIYQFYGTLSQLPLEDGYKTDMAFFDVSPKMVLNIGQDSNQERLLIKPVYIHASVEVQESLTYQGQAAYKLKVQFNGLNNPLFAESYEEDFTGTYFVSQTSPHQIIRASFEEGLVLQ</sequence>
<evidence type="ECO:0000313" key="3">
    <source>
        <dbReference type="Proteomes" id="UP000649799"/>
    </source>
</evidence>
<proteinExistence type="predicted"/>
<name>A0ABX0H924_9BACT</name>
<accession>A0ABX0H924</accession>